<protein>
    <submittedName>
        <fullName evidence="2">Uncharacterized protein</fullName>
    </submittedName>
</protein>
<proteinExistence type="predicted"/>
<dbReference type="AlphaFoldDB" id="A0A3E0DUT7"/>
<comment type="caution">
    <text evidence="2">The sequence shown here is derived from an EMBL/GenBank/DDBJ whole genome shotgun (WGS) entry which is preliminary data.</text>
</comment>
<keyword evidence="3" id="KW-1185">Reference proteome</keyword>
<feature type="transmembrane region" description="Helical" evidence="1">
    <location>
        <begin position="51"/>
        <end position="77"/>
    </location>
</feature>
<keyword evidence="1" id="KW-1133">Transmembrane helix</keyword>
<evidence type="ECO:0000256" key="1">
    <source>
        <dbReference type="SAM" id="Phobius"/>
    </source>
</evidence>
<dbReference type="OrthoDB" id="826600at2"/>
<organism evidence="2 3">
    <name type="scientific">Algoriphagus antarcticus</name>
    <dbReference type="NCBI Taxonomy" id="238540"/>
    <lineage>
        <taxon>Bacteria</taxon>
        <taxon>Pseudomonadati</taxon>
        <taxon>Bacteroidota</taxon>
        <taxon>Cytophagia</taxon>
        <taxon>Cytophagales</taxon>
        <taxon>Cyclobacteriaceae</taxon>
        <taxon>Algoriphagus</taxon>
    </lineage>
</organism>
<keyword evidence="1" id="KW-0812">Transmembrane</keyword>
<feature type="transmembrane region" description="Helical" evidence="1">
    <location>
        <begin position="23"/>
        <end position="45"/>
    </location>
</feature>
<dbReference type="RefSeq" id="WP_086540250.1">
    <property type="nucleotide sequence ID" value="NZ_MSSW01000008.1"/>
</dbReference>
<dbReference type="EMBL" id="QUNF01000011">
    <property type="protein sequence ID" value="REG87146.1"/>
    <property type="molecule type" value="Genomic_DNA"/>
</dbReference>
<gene>
    <name evidence="2" type="ORF">C8N25_111125</name>
</gene>
<accession>A0A3E0DUT7</accession>
<keyword evidence="1" id="KW-0472">Membrane</keyword>
<name>A0A3E0DUT7_9BACT</name>
<evidence type="ECO:0000313" key="2">
    <source>
        <dbReference type="EMBL" id="REG87146.1"/>
    </source>
</evidence>
<evidence type="ECO:0000313" key="3">
    <source>
        <dbReference type="Proteomes" id="UP000256405"/>
    </source>
</evidence>
<sequence length="91" mass="11004">MKKNEATTPPTKKKKIHFVYRSFFNFWLAVILPASLITTIVIQLFKSDPLWLYFFELPSTYVKILLFQLIFGTWLYFKEYKPKSKKFREEA</sequence>
<reference evidence="2 3" key="1">
    <citation type="submission" date="2018-08" db="EMBL/GenBank/DDBJ databases">
        <title>Genomic Encyclopedia of Archaeal and Bacterial Type Strains, Phase II (KMG-II): from individual species to whole genera.</title>
        <authorList>
            <person name="Goeker M."/>
        </authorList>
    </citation>
    <scope>NUCLEOTIDE SEQUENCE [LARGE SCALE GENOMIC DNA]</scope>
    <source>
        <strain evidence="2 3">DSM 15986</strain>
    </source>
</reference>
<dbReference type="Proteomes" id="UP000256405">
    <property type="component" value="Unassembled WGS sequence"/>
</dbReference>